<evidence type="ECO:0000313" key="1">
    <source>
        <dbReference type="EMBL" id="MBZ6156293.1"/>
    </source>
</evidence>
<dbReference type="EMBL" id="JAHSTP010000025">
    <property type="protein sequence ID" value="MBZ6156293.1"/>
    <property type="molecule type" value="Genomic_DNA"/>
</dbReference>
<comment type="caution">
    <text evidence="1">The sequence shown here is derived from an EMBL/GenBank/DDBJ whole genome shotgun (WGS) entry which is preliminary data.</text>
</comment>
<accession>A0ABS7WEA7</accession>
<keyword evidence="2" id="KW-1185">Reference proteome</keyword>
<evidence type="ECO:0000313" key="2">
    <source>
        <dbReference type="Proteomes" id="UP000758701"/>
    </source>
</evidence>
<sequence>MDQEKWKKPFVPSVFEPDVRAGVFKGLGTPLAEVVWQRAMDGTGLRDRIFAQHRELMRPSFSSSWHRTGILGLDVLSSCFRSSVLGRFAP</sequence>
<proteinExistence type="predicted"/>
<protein>
    <submittedName>
        <fullName evidence="1">Uncharacterized protein</fullName>
    </submittedName>
</protein>
<organism evidence="1 2">
    <name type="scientific">Streptomyces olivaceus</name>
    <dbReference type="NCBI Taxonomy" id="47716"/>
    <lineage>
        <taxon>Bacteria</taxon>
        <taxon>Bacillati</taxon>
        <taxon>Actinomycetota</taxon>
        <taxon>Actinomycetes</taxon>
        <taxon>Kitasatosporales</taxon>
        <taxon>Streptomycetaceae</taxon>
        <taxon>Streptomyces</taxon>
    </lineage>
</organism>
<name>A0ABS7WEA7_STROV</name>
<dbReference type="RefSeq" id="WP_224310412.1">
    <property type="nucleotide sequence ID" value="NZ_JAHSST010000031.1"/>
</dbReference>
<reference evidence="1 2" key="1">
    <citation type="submission" date="2021-06" db="EMBL/GenBank/DDBJ databases">
        <title>Ecological speciation of a Streptomyces species isolated from different habitats and geographic origins.</title>
        <authorList>
            <person name="Wang J."/>
        </authorList>
    </citation>
    <scope>NUCLEOTIDE SEQUENCE [LARGE SCALE GENOMIC DNA]</scope>
    <source>
        <strain evidence="1 2">FXJ8.012</strain>
    </source>
</reference>
<gene>
    <name evidence="1" type="ORF">KVH32_34825</name>
</gene>
<dbReference type="Proteomes" id="UP000758701">
    <property type="component" value="Unassembled WGS sequence"/>
</dbReference>